<evidence type="ECO:0000256" key="3">
    <source>
        <dbReference type="ARBA" id="ARBA00022833"/>
    </source>
</evidence>
<dbReference type="Gene3D" id="3.90.1590.10">
    <property type="entry name" value="glutathione-dependent formaldehyde- activating enzyme (gfa)"/>
    <property type="match status" value="1"/>
</dbReference>
<dbReference type="GO" id="GO:0046872">
    <property type="term" value="F:metal ion binding"/>
    <property type="evidence" value="ECO:0007669"/>
    <property type="project" value="UniProtKB-KW"/>
</dbReference>
<evidence type="ECO:0000259" key="4">
    <source>
        <dbReference type="Pfam" id="PF04828"/>
    </source>
</evidence>
<organism evidence="5 6">
    <name type="scientific">Hyphomonas hirschiana VP5</name>
    <dbReference type="NCBI Taxonomy" id="1280951"/>
    <lineage>
        <taxon>Bacteria</taxon>
        <taxon>Pseudomonadati</taxon>
        <taxon>Pseudomonadota</taxon>
        <taxon>Alphaproteobacteria</taxon>
        <taxon>Hyphomonadales</taxon>
        <taxon>Hyphomonadaceae</taxon>
        <taxon>Hyphomonas</taxon>
    </lineage>
</organism>
<evidence type="ECO:0000313" key="5">
    <source>
        <dbReference type="EMBL" id="KCZ95080.1"/>
    </source>
</evidence>
<reference evidence="5 6" key="1">
    <citation type="submission" date="2013-04" db="EMBL/GenBank/DDBJ databases">
        <title>Hyphomonas hirschiana VP5 Genome Sequencing.</title>
        <authorList>
            <person name="Lai Q."/>
            <person name="Shao Z."/>
        </authorList>
    </citation>
    <scope>NUCLEOTIDE SEQUENCE [LARGE SCALE GENOMIC DNA]</scope>
    <source>
        <strain evidence="5 6">VP5</strain>
    </source>
</reference>
<dbReference type="PATRIC" id="fig|1280951.3.peg.1522"/>
<dbReference type="InterPro" id="IPR006913">
    <property type="entry name" value="CENP-V/GFA"/>
</dbReference>
<dbReference type="InterPro" id="IPR011057">
    <property type="entry name" value="Mss4-like_sf"/>
</dbReference>
<evidence type="ECO:0000313" key="6">
    <source>
        <dbReference type="Proteomes" id="UP000025061"/>
    </source>
</evidence>
<evidence type="ECO:0000256" key="2">
    <source>
        <dbReference type="ARBA" id="ARBA00022723"/>
    </source>
</evidence>
<evidence type="ECO:0000256" key="1">
    <source>
        <dbReference type="ARBA" id="ARBA00005495"/>
    </source>
</evidence>
<feature type="domain" description="CENP-V/GFA" evidence="4">
    <location>
        <begin position="2"/>
        <end position="62"/>
    </location>
</feature>
<protein>
    <recommendedName>
        <fullName evidence="4">CENP-V/GFA domain-containing protein</fullName>
    </recommendedName>
</protein>
<dbReference type="AlphaFoldDB" id="A0A059FWL8"/>
<keyword evidence="3" id="KW-0862">Zinc</keyword>
<proteinExistence type="inferred from homology"/>
<comment type="similarity">
    <text evidence="1">Belongs to the Gfa family.</text>
</comment>
<name>A0A059FWL8_9PROT</name>
<dbReference type="SUPFAM" id="SSF51316">
    <property type="entry name" value="Mss4-like"/>
    <property type="match status" value="1"/>
</dbReference>
<dbReference type="EMBL" id="ARYI01000005">
    <property type="protein sequence ID" value="KCZ95080.1"/>
    <property type="molecule type" value="Genomic_DNA"/>
</dbReference>
<keyword evidence="6" id="KW-1185">Reference proteome</keyword>
<dbReference type="Pfam" id="PF04828">
    <property type="entry name" value="GFA"/>
    <property type="match status" value="1"/>
</dbReference>
<gene>
    <name evidence="5" type="ORF">HHI_07522</name>
</gene>
<dbReference type="GO" id="GO:0016846">
    <property type="term" value="F:carbon-sulfur lyase activity"/>
    <property type="evidence" value="ECO:0007669"/>
    <property type="project" value="InterPro"/>
</dbReference>
<accession>A0A059FWL8</accession>
<comment type="caution">
    <text evidence="5">The sequence shown here is derived from an EMBL/GenBank/DDBJ whole genome shotgun (WGS) entry which is preliminary data.</text>
</comment>
<sequence length="92" mass="9824">MPEAAFKFTQGTPKGFTRQDLPNAATREFCPDCGTPILTRSSGLPGAIILKVGSLDDPAAFQGPQIILQTADAQPFHLVPEGVPAFERFPGR</sequence>
<keyword evidence="2" id="KW-0479">Metal-binding</keyword>
<dbReference type="Proteomes" id="UP000025061">
    <property type="component" value="Unassembled WGS sequence"/>
</dbReference>